<evidence type="ECO:0000313" key="1">
    <source>
        <dbReference type="EMBL" id="GHE11463.1"/>
    </source>
</evidence>
<dbReference type="EMBL" id="BMVG01000028">
    <property type="protein sequence ID" value="GHE11463.1"/>
    <property type="molecule type" value="Genomic_DNA"/>
</dbReference>
<comment type="caution">
    <text evidence="1">The sequence shown here is derived from an EMBL/GenBank/DDBJ whole genome shotgun (WGS) entry which is preliminary data.</text>
</comment>
<evidence type="ECO:0000313" key="2">
    <source>
        <dbReference type="Proteomes" id="UP000655443"/>
    </source>
</evidence>
<keyword evidence="2" id="KW-1185">Reference proteome</keyword>
<dbReference type="RefSeq" id="WP_189957766.1">
    <property type="nucleotide sequence ID" value="NZ_BMVG01000028.1"/>
</dbReference>
<dbReference type="Proteomes" id="UP000655443">
    <property type="component" value="Unassembled WGS sequence"/>
</dbReference>
<sequence length="98" mass="10528">MIDAERILELARQPARVGSDRQRDADRMTALAGAGKNHGTLSRPVAWSAARCTSWARSSEHAAAGVCAACPIRQDCLTVPAAGAPATVRAWRERMDEQ</sequence>
<reference evidence="1" key="1">
    <citation type="journal article" date="2014" name="Int. J. Syst. Evol. Microbiol.">
        <title>Complete genome sequence of Corynebacterium casei LMG S-19264T (=DSM 44701T), isolated from a smear-ripened cheese.</title>
        <authorList>
            <consortium name="US DOE Joint Genome Institute (JGI-PGF)"/>
            <person name="Walter F."/>
            <person name="Albersmeier A."/>
            <person name="Kalinowski J."/>
            <person name="Ruckert C."/>
        </authorList>
    </citation>
    <scope>NUCLEOTIDE SEQUENCE</scope>
    <source>
        <strain evidence="1">JCM 4714</strain>
    </source>
</reference>
<reference evidence="1" key="2">
    <citation type="submission" date="2020-09" db="EMBL/GenBank/DDBJ databases">
        <authorList>
            <person name="Sun Q."/>
            <person name="Ohkuma M."/>
        </authorList>
    </citation>
    <scope>NUCLEOTIDE SEQUENCE</scope>
    <source>
        <strain evidence="1">JCM 4714</strain>
    </source>
</reference>
<name>A0A918YQ37_9ACTN</name>
<proteinExistence type="predicted"/>
<gene>
    <name evidence="1" type="ORF">GCM10010339_71430</name>
</gene>
<protein>
    <submittedName>
        <fullName evidence="1">Uncharacterized protein</fullName>
    </submittedName>
</protein>
<dbReference type="AlphaFoldDB" id="A0A918YQ37"/>
<organism evidence="1 2">
    <name type="scientific">Streptomyces alanosinicus</name>
    <dbReference type="NCBI Taxonomy" id="68171"/>
    <lineage>
        <taxon>Bacteria</taxon>
        <taxon>Bacillati</taxon>
        <taxon>Actinomycetota</taxon>
        <taxon>Actinomycetes</taxon>
        <taxon>Kitasatosporales</taxon>
        <taxon>Streptomycetaceae</taxon>
        <taxon>Streptomyces</taxon>
    </lineage>
</organism>
<accession>A0A918YQ37</accession>